<dbReference type="EMBL" id="CP043506">
    <property type="protein sequence ID" value="QEO17083.1"/>
    <property type="molecule type" value="Genomic_DNA"/>
</dbReference>
<feature type="transmembrane region" description="Helical" evidence="8">
    <location>
        <begin position="31"/>
        <end position="54"/>
    </location>
</feature>
<dbReference type="CDD" id="cd11484">
    <property type="entry name" value="SLC-NCS1sbd_CobB-like"/>
    <property type="match status" value="1"/>
</dbReference>
<dbReference type="RefSeq" id="WP_149278762.1">
    <property type="nucleotide sequence ID" value="NZ_CP043506.1"/>
</dbReference>
<evidence type="ECO:0000256" key="7">
    <source>
        <dbReference type="PIRNR" id="PIRNR002744"/>
    </source>
</evidence>
<feature type="transmembrane region" description="Helical" evidence="8">
    <location>
        <begin position="162"/>
        <end position="186"/>
    </location>
</feature>
<dbReference type="Gene3D" id="1.10.4160.10">
    <property type="entry name" value="Hydantoin permease"/>
    <property type="match status" value="1"/>
</dbReference>
<keyword evidence="3 7" id="KW-0813">Transport</keyword>
<comment type="subcellular location">
    <subcellularLocation>
        <location evidence="1">Membrane</location>
        <topology evidence="1">Multi-pass membrane protein</topology>
    </subcellularLocation>
</comment>
<dbReference type="AlphaFoldDB" id="A0A5C1YMF6"/>
<evidence type="ECO:0000256" key="3">
    <source>
        <dbReference type="ARBA" id="ARBA00022448"/>
    </source>
</evidence>
<feature type="transmembrane region" description="Helical" evidence="8">
    <location>
        <begin position="61"/>
        <end position="81"/>
    </location>
</feature>
<keyword evidence="4 8" id="KW-0812">Transmembrane</keyword>
<evidence type="ECO:0000256" key="1">
    <source>
        <dbReference type="ARBA" id="ARBA00004141"/>
    </source>
</evidence>
<evidence type="ECO:0000256" key="5">
    <source>
        <dbReference type="ARBA" id="ARBA00022989"/>
    </source>
</evidence>
<feature type="transmembrane region" description="Helical" evidence="8">
    <location>
        <begin position="237"/>
        <end position="260"/>
    </location>
</feature>
<dbReference type="Proteomes" id="UP000324536">
    <property type="component" value="Chromosome"/>
</dbReference>
<feature type="transmembrane region" description="Helical" evidence="8">
    <location>
        <begin position="427"/>
        <end position="449"/>
    </location>
</feature>
<evidence type="ECO:0000256" key="6">
    <source>
        <dbReference type="ARBA" id="ARBA00023136"/>
    </source>
</evidence>
<feature type="transmembrane region" description="Helical" evidence="8">
    <location>
        <begin position="396"/>
        <end position="415"/>
    </location>
</feature>
<gene>
    <name evidence="9" type="ORF">FLP30_04435</name>
</gene>
<dbReference type="OrthoDB" id="9809167at2"/>
<evidence type="ECO:0000313" key="9">
    <source>
        <dbReference type="EMBL" id="QEO17083.1"/>
    </source>
</evidence>
<protein>
    <submittedName>
        <fullName evidence="9">Cytosine permease</fullName>
    </submittedName>
</protein>
<name>A0A5C1YMF6_9PROT</name>
<comment type="similarity">
    <text evidence="2 7">Belongs to the purine-cytosine permease (2.A.39) family.</text>
</comment>
<dbReference type="Pfam" id="PF02133">
    <property type="entry name" value="Transp_cyt_pur"/>
    <property type="match status" value="1"/>
</dbReference>
<keyword evidence="6 7" id="KW-0472">Membrane</keyword>
<dbReference type="InterPro" id="IPR001248">
    <property type="entry name" value="Pur-cyt_permease"/>
</dbReference>
<evidence type="ECO:0000256" key="2">
    <source>
        <dbReference type="ARBA" id="ARBA00008974"/>
    </source>
</evidence>
<dbReference type="PIRSF" id="PIRSF002744">
    <property type="entry name" value="Pur-cyt_permease"/>
    <property type="match status" value="1"/>
</dbReference>
<feature type="transmembrane region" description="Helical" evidence="8">
    <location>
        <begin position="198"/>
        <end position="217"/>
    </location>
</feature>
<feature type="transmembrane region" description="Helical" evidence="8">
    <location>
        <begin position="101"/>
        <end position="124"/>
    </location>
</feature>
<dbReference type="InterPro" id="IPR026030">
    <property type="entry name" value="Pur-cyt_permease_Fcy2/21/22"/>
</dbReference>
<dbReference type="GO" id="GO:0005886">
    <property type="term" value="C:plasma membrane"/>
    <property type="evidence" value="ECO:0007669"/>
    <property type="project" value="TreeGrafter"/>
</dbReference>
<evidence type="ECO:0000313" key="10">
    <source>
        <dbReference type="Proteomes" id="UP000324536"/>
    </source>
</evidence>
<dbReference type="GO" id="GO:0022857">
    <property type="term" value="F:transmembrane transporter activity"/>
    <property type="evidence" value="ECO:0007669"/>
    <property type="project" value="InterPro"/>
</dbReference>
<accession>A0A5C1YMF6</accession>
<keyword evidence="10" id="KW-1185">Reference proteome</keyword>
<evidence type="ECO:0000256" key="8">
    <source>
        <dbReference type="SAM" id="Phobius"/>
    </source>
</evidence>
<feature type="transmembrane region" description="Helical" evidence="8">
    <location>
        <begin position="353"/>
        <end position="375"/>
    </location>
</feature>
<feature type="transmembrane region" description="Helical" evidence="8">
    <location>
        <begin position="136"/>
        <end position="156"/>
    </location>
</feature>
<dbReference type="PANTHER" id="PTHR31806:SF1">
    <property type="entry name" value="PURINE-CYTOSINE PERMEASE FCY2-RELATED"/>
    <property type="match status" value="1"/>
</dbReference>
<proteinExistence type="inferred from homology"/>
<reference evidence="9 10" key="1">
    <citation type="submission" date="2019-09" db="EMBL/GenBank/DDBJ databases">
        <title>Genome sequencing of strain KACC 21233.</title>
        <authorList>
            <person name="Heo J."/>
            <person name="Kim S.-J."/>
            <person name="Kim J.-S."/>
            <person name="Hong S.-B."/>
            <person name="Kwon S.-W."/>
        </authorList>
    </citation>
    <scope>NUCLEOTIDE SEQUENCE [LARGE SCALE GENOMIC DNA]</scope>
    <source>
        <strain evidence="9 10">KACC 21233</strain>
    </source>
</reference>
<dbReference type="KEGG" id="acek:FLP30_04435"/>
<dbReference type="PANTHER" id="PTHR31806">
    <property type="entry name" value="PURINE-CYTOSINE PERMEASE FCY2-RELATED"/>
    <property type="match status" value="1"/>
</dbReference>
<evidence type="ECO:0000256" key="4">
    <source>
        <dbReference type="ARBA" id="ARBA00022692"/>
    </source>
</evidence>
<organism evidence="9 10">
    <name type="scientific">Acetobacter vaccinii</name>
    <dbReference type="NCBI Taxonomy" id="2592655"/>
    <lineage>
        <taxon>Bacteria</taxon>
        <taxon>Pseudomonadati</taxon>
        <taxon>Pseudomonadota</taxon>
        <taxon>Alphaproteobacteria</taxon>
        <taxon>Acetobacterales</taxon>
        <taxon>Acetobacteraceae</taxon>
        <taxon>Acetobacter</taxon>
    </lineage>
</organism>
<feature type="transmembrane region" description="Helical" evidence="8">
    <location>
        <begin position="272"/>
        <end position="291"/>
    </location>
</feature>
<sequence>MTDVPNSRGPEAHTIYQIPLDQRHGSPRDLFTVWFGSNIMMLTIITGALSTTVFGLSFWPALLAVVLGNMVGGLFMALHAAQGPQLGVPQMVQTRGQFGSIGAMAVICLVVVMYVGFFASNLVLGGQSLHSVVTAVPEKGCILLLAAISLAATIYGHDLIHAYTRLLTLVSGVALLLCFIWILGVNGVSAATLAHGDFTASGFLGAMSTAALWQIAYAPYVSDYSRYLPPGTGSTQAFWASYAGCVLGSVFPMVLGALLGGIAGGGDVVTTLTTQVGPLAVFIIPALSLGIAATNAMNLYCGALSAITVVQTLLPSWRAGHVGRAGTAVFLCGCSLLIALGAEANFLETYTNFILLLLYVMVPWTAINLADFYLVRHGEYDVDSFFRVDGGVYGRYCWPALAAYVFGILVQIPFVSNSLYTGPVAKLLNGADISWIVGLVFVTAFYLWLMRHERAAQSLVRNAG</sequence>
<keyword evidence="5 8" id="KW-1133">Transmembrane helix</keyword>
<feature type="transmembrane region" description="Helical" evidence="8">
    <location>
        <begin position="326"/>
        <end position="347"/>
    </location>
</feature>